<name>A0A375IUY4_9BURK</name>
<dbReference type="NCBIfam" id="NF006032">
    <property type="entry name" value="PRK08173.1"/>
    <property type="match status" value="1"/>
</dbReference>
<accession>A0A375IUY4</accession>
<dbReference type="Pfam" id="PF01751">
    <property type="entry name" value="Toprim"/>
    <property type="match status" value="1"/>
</dbReference>
<keyword evidence="4" id="KW-0479">Metal-binding</keyword>
<dbReference type="Pfam" id="PF01131">
    <property type="entry name" value="Topoisom_bac"/>
    <property type="match status" value="1"/>
</dbReference>
<dbReference type="PROSITE" id="PS52039">
    <property type="entry name" value="TOPO_IA_2"/>
    <property type="match status" value="1"/>
</dbReference>
<dbReference type="PANTHER" id="PTHR11390:SF21">
    <property type="entry name" value="DNA TOPOISOMERASE 3-ALPHA"/>
    <property type="match status" value="1"/>
</dbReference>
<evidence type="ECO:0000256" key="2">
    <source>
        <dbReference type="ARBA" id="ARBA00009446"/>
    </source>
</evidence>
<dbReference type="InterPro" id="IPR034144">
    <property type="entry name" value="TOPRIM_TopoIII"/>
</dbReference>
<dbReference type="SMART" id="SM00493">
    <property type="entry name" value="TOPRIM"/>
    <property type="match status" value="1"/>
</dbReference>
<dbReference type="PROSITE" id="PS00396">
    <property type="entry name" value="TOPO_IA_1"/>
    <property type="match status" value="1"/>
</dbReference>
<keyword evidence="7" id="KW-0238">DNA-binding</keyword>
<feature type="compositionally biased region" description="Low complexity" evidence="13">
    <location>
        <begin position="825"/>
        <end position="865"/>
    </location>
</feature>
<dbReference type="Gene3D" id="2.70.20.10">
    <property type="entry name" value="Topoisomerase I, domain 3"/>
    <property type="match status" value="1"/>
</dbReference>
<evidence type="ECO:0000259" key="14">
    <source>
        <dbReference type="PROSITE" id="PS50880"/>
    </source>
</evidence>
<dbReference type="CDD" id="cd00186">
    <property type="entry name" value="TOP1Ac"/>
    <property type="match status" value="1"/>
</dbReference>
<dbReference type="InterPro" id="IPR023406">
    <property type="entry name" value="Topo_IA_AS"/>
</dbReference>
<dbReference type="InterPro" id="IPR013825">
    <property type="entry name" value="Topo_IA_cen_sub2"/>
</dbReference>
<dbReference type="AlphaFoldDB" id="A0A375IUY4"/>
<dbReference type="SUPFAM" id="SSF56712">
    <property type="entry name" value="Prokaryotic type I DNA topoisomerase"/>
    <property type="match status" value="1"/>
</dbReference>
<dbReference type="EC" id="5.6.2.1" evidence="3"/>
<dbReference type="EMBL" id="OVTA01000001">
    <property type="protein sequence ID" value="SPR95841.1"/>
    <property type="molecule type" value="Genomic_DNA"/>
</dbReference>
<evidence type="ECO:0000256" key="5">
    <source>
        <dbReference type="ARBA" id="ARBA00022842"/>
    </source>
</evidence>
<keyword evidence="5" id="KW-0460">Magnesium</keyword>
<gene>
    <name evidence="16" type="primary">topB</name>
    <name evidence="16" type="ORF">CBM2634_A10044</name>
</gene>
<evidence type="ECO:0000256" key="7">
    <source>
        <dbReference type="ARBA" id="ARBA00023125"/>
    </source>
</evidence>
<dbReference type="InterPro" id="IPR005738">
    <property type="entry name" value="TopoIII"/>
</dbReference>
<dbReference type="InterPro" id="IPR006171">
    <property type="entry name" value="TOPRIM_dom"/>
</dbReference>
<dbReference type="GO" id="GO:0006281">
    <property type="term" value="P:DNA repair"/>
    <property type="evidence" value="ECO:0007669"/>
    <property type="project" value="TreeGrafter"/>
</dbReference>
<dbReference type="GO" id="GO:0043597">
    <property type="term" value="C:cytoplasmic replication fork"/>
    <property type="evidence" value="ECO:0007669"/>
    <property type="project" value="TreeGrafter"/>
</dbReference>
<evidence type="ECO:0000256" key="10">
    <source>
        <dbReference type="ARBA" id="ARBA00031985"/>
    </source>
</evidence>
<evidence type="ECO:0000313" key="17">
    <source>
        <dbReference type="Proteomes" id="UP000256805"/>
    </source>
</evidence>
<organism evidence="16 17">
    <name type="scientific">Cupriavidus taiwanensis</name>
    <dbReference type="NCBI Taxonomy" id="164546"/>
    <lineage>
        <taxon>Bacteria</taxon>
        <taxon>Pseudomonadati</taxon>
        <taxon>Pseudomonadota</taxon>
        <taxon>Betaproteobacteria</taxon>
        <taxon>Burkholderiales</taxon>
        <taxon>Burkholderiaceae</taxon>
        <taxon>Cupriavidus</taxon>
    </lineage>
</organism>
<comment type="catalytic activity">
    <reaction evidence="1">
        <text>ATP-independent breakage of single-stranded DNA, followed by passage and rejoining.</text>
        <dbReference type="EC" id="5.6.2.1"/>
    </reaction>
</comment>
<dbReference type="SMART" id="SM00437">
    <property type="entry name" value="TOP1Ac"/>
    <property type="match status" value="1"/>
</dbReference>
<dbReference type="GO" id="GO:0006310">
    <property type="term" value="P:DNA recombination"/>
    <property type="evidence" value="ECO:0007669"/>
    <property type="project" value="TreeGrafter"/>
</dbReference>
<keyword evidence="6" id="KW-0799">Topoisomerase</keyword>
<evidence type="ECO:0000256" key="4">
    <source>
        <dbReference type="ARBA" id="ARBA00022723"/>
    </source>
</evidence>
<feature type="domain" description="Toprim" evidence="14">
    <location>
        <begin position="3"/>
        <end position="136"/>
    </location>
</feature>
<reference evidence="16 17" key="1">
    <citation type="submission" date="2018-01" db="EMBL/GenBank/DDBJ databases">
        <authorList>
            <person name="Gaut B.S."/>
            <person name="Morton B.R."/>
            <person name="Clegg M.T."/>
            <person name="Duvall M.R."/>
        </authorList>
    </citation>
    <scope>NUCLEOTIDE SEQUENCE [LARGE SCALE GENOMIC DNA]</scope>
    <source>
        <strain evidence="16">Cupriavidus taiwanensis cmp 52</strain>
    </source>
</reference>
<dbReference type="PROSITE" id="PS50880">
    <property type="entry name" value="TOPRIM"/>
    <property type="match status" value="1"/>
</dbReference>
<dbReference type="NCBIfam" id="NF011313">
    <property type="entry name" value="PRK14724.1"/>
    <property type="match status" value="1"/>
</dbReference>
<evidence type="ECO:0000259" key="15">
    <source>
        <dbReference type="PROSITE" id="PS52039"/>
    </source>
</evidence>
<dbReference type="NCBIfam" id="NF005829">
    <property type="entry name" value="PRK07726.1"/>
    <property type="match status" value="1"/>
</dbReference>
<dbReference type="InterPro" id="IPR023405">
    <property type="entry name" value="Topo_IA_core_domain"/>
</dbReference>
<dbReference type="GO" id="GO:0003917">
    <property type="term" value="F:DNA topoisomerase type I (single strand cut, ATP-independent) activity"/>
    <property type="evidence" value="ECO:0007669"/>
    <property type="project" value="UniProtKB-EC"/>
</dbReference>
<evidence type="ECO:0000256" key="12">
    <source>
        <dbReference type="ARBA" id="ARBA00032877"/>
    </source>
</evidence>
<dbReference type="PRINTS" id="PR00417">
    <property type="entry name" value="PRTPISMRASEI"/>
</dbReference>
<dbReference type="PANTHER" id="PTHR11390">
    <property type="entry name" value="PROKARYOTIC DNA TOPOISOMERASE"/>
    <property type="match status" value="1"/>
</dbReference>
<dbReference type="InterPro" id="IPR000380">
    <property type="entry name" value="Topo_IA"/>
</dbReference>
<comment type="similarity">
    <text evidence="2">Belongs to the type IA topoisomerase family.</text>
</comment>
<dbReference type="GO" id="GO:0003677">
    <property type="term" value="F:DNA binding"/>
    <property type="evidence" value="ECO:0007669"/>
    <property type="project" value="UniProtKB-KW"/>
</dbReference>
<sequence>MSKALIIAEKPSVAADIARALGGFTKHDEYFESDDYVLSSAVGHLVEIAAPDEYEVKRGKWSFANLPVIPPHFDLRPIAKTESRLKVLNRLIKRKDVTALINACDAGREGELIFRLIAQQAKAKQPVRRLWLQSMTPQAIRDGFAALREDEDMLPLADAARCRSEADWLVGINGTRAMTAFNSKGGGFFLTTVGRVQTPTLSIVVEREEKIKHFVPRDYWEVRAEFIAAAGLYEGRWFDPKFKKSEFDPEARESRLWSEAEAKSIVAACRDKPGTVTEESKPSTQQSPALFDLTTLQREANSRFGFSAKNTLGLAQALYEKHKVLTYPRTDARALPEDYMDTVKQTMDMLADSSPNYLPHAKKILSQGWVKPNKKIFDNSKISDHFAIIPTLQAPKNLSEPEQKLYDLVVRRFLAVFFPAAEFQVTTRITEVAGHHFKTEGKVLVNPGWLVIYGREAQGDKDAANLVPVAKDEKVKTDKVESVGLTTKPPARYNEATLLSAMEGAGKLVDDDALREAMAGKGLGTPATRAAIIEGLLTEKYLVREGRELIPTAKAFQLMTLLRGLGVQELTQAELTGEWEHKLSQIERGRLKRDEFMREIAQMTQQIVKRAKEYDSDTIPGDYATLNTPCPQCGGQVKENYRRFACTACEFSISKIPGGRQFEIEEVEELLLKKEIGPLQGFRSKMGRPFAAILKLGKDDEGHYKMEFDFGQNDDEGDGEPVDFSGQQPVGTCPKCGGSVFEHGMKYVCENSTTSPKSCDFTTGKIILQQEISREQIGKLLNEGKTDLLTGFKSSRTGRNFKAFLVKQPDGKIGFEFEVREPKAGAKTAAKAPAKAASRGAAEAEAAPATKTAAKTATKTAATKAPAKKAAAKKAPAKTAAAKKTRAAAAGE</sequence>
<dbReference type="InterPro" id="IPR003602">
    <property type="entry name" value="Topo_IA_DNA-bd_dom"/>
</dbReference>
<dbReference type="InterPro" id="IPR013497">
    <property type="entry name" value="Topo_IA_cen"/>
</dbReference>
<feature type="region of interest" description="Disordered" evidence="13">
    <location>
        <begin position="824"/>
        <end position="892"/>
    </location>
</feature>
<dbReference type="GO" id="GO:0046872">
    <property type="term" value="F:metal ion binding"/>
    <property type="evidence" value="ECO:0007669"/>
    <property type="project" value="UniProtKB-KW"/>
</dbReference>
<dbReference type="CDD" id="cd03362">
    <property type="entry name" value="TOPRIM_TopoIA_TopoIII"/>
    <property type="match status" value="1"/>
</dbReference>
<dbReference type="Gene3D" id="3.40.50.140">
    <property type="match status" value="1"/>
</dbReference>
<dbReference type="GO" id="GO:0006265">
    <property type="term" value="P:DNA topological change"/>
    <property type="evidence" value="ECO:0007669"/>
    <property type="project" value="InterPro"/>
</dbReference>
<feature type="domain" description="Topo IA-type catalytic" evidence="15">
    <location>
        <begin position="153"/>
        <end position="608"/>
    </location>
</feature>
<feature type="compositionally biased region" description="Basic residues" evidence="13">
    <location>
        <begin position="866"/>
        <end position="886"/>
    </location>
</feature>
<evidence type="ECO:0000256" key="1">
    <source>
        <dbReference type="ARBA" id="ARBA00000213"/>
    </source>
</evidence>
<dbReference type="InterPro" id="IPR013826">
    <property type="entry name" value="Topo_IA_cen_sub3"/>
</dbReference>
<dbReference type="NCBIfam" id="TIGR01056">
    <property type="entry name" value="topB"/>
    <property type="match status" value="1"/>
</dbReference>
<dbReference type="Proteomes" id="UP000256805">
    <property type="component" value="Unassembled WGS sequence"/>
</dbReference>
<dbReference type="InterPro" id="IPR003601">
    <property type="entry name" value="Topo_IA_2"/>
</dbReference>
<protein>
    <recommendedName>
        <fullName evidence="3">DNA topoisomerase</fullName>
        <ecNumber evidence="3">5.6.2.1</ecNumber>
    </recommendedName>
    <alternativeName>
        <fullName evidence="12">Omega-protein</fullName>
    </alternativeName>
    <alternativeName>
        <fullName evidence="11">Relaxing enzyme</fullName>
    </alternativeName>
    <alternativeName>
        <fullName evidence="9">Swivelase</fullName>
    </alternativeName>
    <alternativeName>
        <fullName evidence="10">Untwisting enzyme</fullName>
    </alternativeName>
</protein>
<evidence type="ECO:0000313" key="16">
    <source>
        <dbReference type="EMBL" id="SPR95841.1"/>
    </source>
</evidence>
<dbReference type="Pfam" id="PF13342">
    <property type="entry name" value="Toprim_Crpt"/>
    <property type="match status" value="2"/>
</dbReference>
<proteinExistence type="inferred from homology"/>
<evidence type="ECO:0000256" key="9">
    <source>
        <dbReference type="ARBA" id="ARBA00030003"/>
    </source>
</evidence>
<dbReference type="Gene3D" id="1.10.460.10">
    <property type="entry name" value="Topoisomerase I, domain 2"/>
    <property type="match status" value="1"/>
</dbReference>
<evidence type="ECO:0000256" key="13">
    <source>
        <dbReference type="SAM" id="MobiDB-lite"/>
    </source>
</evidence>
<evidence type="ECO:0000256" key="11">
    <source>
        <dbReference type="ARBA" id="ARBA00032235"/>
    </source>
</evidence>
<dbReference type="SMART" id="SM00436">
    <property type="entry name" value="TOP1Bc"/>
    <property type="match status" value="1"/>
</dbReference>
<dbReference type="InterPro" id="IPR013824">
    <property type="entry name" value="Topo_IA_cen_sub1"/>
</dbReference>
<dbReference type="InterPro" id="IPR025589">
    <property type="entry name" value="Toprim_C_rpt"/>
</dbReference>
<dbReference type="Gene3D" id="1.10.290.10">
    <property type="entry name" value="Topoisomerase I, domain 4"/>
    <property type="match status" value="1"/>
</dbReference>
<evidence type="ECO:0000256" key="3">
    <source>
        <dbReference type="ARBA" id="ARBA00012891"/>
    </source>
</evidence>
<dbReference type="RefSeq" id="WP_116381573.1">
    <property type="nucleotide sequence ID" value="NZ_LS483233.1"/>
</dbReference>
<evidence type="ECO:0000256" key="6">
    <source>
        <dbReference type="ARBA" id="ARBA00023029"/>
    </source>
</evidence>
<evidence type="ECO:0000256" key="8">
    <source>
        <dbReference type="ARBA" id="ARBA00023235"/>
    </source>
</evidence>
<keyword evidence="8 16" id="KW-0413">Isomerase</keyword>